<proteinExistence type="inferred from homology"/>
<evidence type="ECO:0000313" key="13">
    <source>
        <dbReference type="EMBL" id="KAA8522726.1"/>
    </source>
</evidence>
<comment type="subcellular location">
    <subcellularLocation>
        <location evidence="1 8 9">Nucleus</location>
    </subcellularLocation>
</comment>
<dbReference type="GO" id="GO:0000981">
    <property type="term" value="F:DNA-binding transcription factor activity, RNA polymerase II-specific"/>
    <property type="evidence" value="ECO:0007669"/>
    <property type="project" value="InterPro"/>
</dbReference>
<evidence type="ECO:0000256" key="3">
    <source>
        <dbReference type="ARBA" id="ARBA00023015"/>
    </source>
</evidence>
<reference evidence="13 14" key="1">
    <citation type="submission" date="2019-09" db="EMBL/GenBank/DDBJ databases">
        <title>A chromosome-level genome assembly of the Chinese tupelo Nyssa sinensis.</title>
        <authorList>
            <person name="Yang X."/>
            <person name="Kang M."/>
            <person name="Yang Y."/>
            <person name="Xiong H."/>
            <person name="Wang M."/>
            <person name="Zhang Z."/>
            <person name="Wang Z."/>
            <person name="Wu H."/>
            <person name="Ma T."/>
            <person name="Liu J."/>
            <person name="Xi Z."/>
        </authorList>
    </citation>
    <scope>NUCLEOTIDE SEQUENCE [LARGE SCALE GENOMIC DNA]</scope>
    <source>
        <strain evidence="13">J267</strain>
        <tissue evidence="13">Leaf</tissue>
    </source>
</reference>
<dbReference type="CDD" id="cd00086">
    <property type="entry name" value="homeodomain"/>
    <property type="match status" value="1"/>
</dbReference>
<dbReference type="EMBL" id="CM018047">
    <property type="protein sequence ID" value="KAA8522726.1"/>
    <property type="molecule type" value="Genomic_DNA"/>
</dbReference>
<dbReference type="GO" id="GO:0043565">
    <property type="term" value="F:sequence-specific DNA binding"/>
    <property type="evidence" value="ECO:0007669"/>
    <property type="project" value="InterPro"/>
</dbReference>
<feature type="region of interest" description="Disordered" evidence="11">
    <location>
        <begin position="62"/>
        <end position="91"/>
    </location>
</feature>
<evidence type="ECO:0000256" key="2">
    <source>
        <dbReference type="ARBA" id="ARBA00006074"/>
    </source>
</evidence>
<evidence type="ECO:0000256" key="7">
    <source>
        <dbReference type="ARBA" id="ARBA00023242"/>
    </source>
</evidence>
<dbReference type="SMART" id="SM00389">
    <property type="entry name" value="HOX"/>
    <property type="match status" value="1"/>
</dbReference>
<dbReference type="InterPro" id="IPR009057">
    <property type="entry name" value="Homeodomain-like_sf"/>
</dbReference>
<evidence type="ECO:0000256" key="8">
    <source>
        <dbReference type="PROSITE-ProRule" id="PRU00108"/>
    </source>
</evidence>
<evidence type="ECO:0000256" key="4">
    <source>
        <dbReference type="ARBA" id="ARBA00023125"/>
    </source>
</evidence>
<evidence type="ECO:0000256" key="6">
    <source>
        <dbReference type="ARBA" id="ARBA00023163"/>
    </source>
</evidence>
<dbReference type="Gene3D" id="1.10.10.60">
    <property type="entry name" value="Homeodomain-like"/>
    <property type="match status" value="1"/>
</dbReference>
<keyword evidence="6" id="KW-0804">Transcription</keyword>
<keyword evidence="7 8" id="KW-0539">Nucleus</keyword>
<dbReference type="PROSITE" id="PS00027">
    <property type="entry name" value="HOMEOBOX_1"/>
    <property type="match status" value="1"/>
</dbReference>
<organism evidence="13 14">
    <name type="scientific">Nyssa sinensis</name>
    <dbReference type="NCBI Taxonomy" id="561372"/>
    <lineage>
        <taxon>Eukaryota</taxon>
        <taxon>Viridiplantae</taxon>
        <taxon>Streptophyta</taxon>
        <taxon>Embryophyta</taxon>
        <taxon>Tracheophyta</taxon>
        <taxon>Spermatophyta</taxon>
        <taxon>Magnoliopsida</taxon>
        <taxon>eudicotyledons</taxon>
        <taxon>Gunneridae</taxon>
        <taxon>Pentapetalae</taxon>
        <taxon>asterids</taxon>
        <taxon>Cornales</taxon>
        <taxon>Nyssaceae</taxon>
        <taxon>Nyssa</taxon>
    </lineage>
</organism>
<evidence type="ECO:0000256" key="9">
    <source>
        <dbReference type="RuleBase" id="RU000682"/>
    </source>
</evidence>
<dbReference type="SUPFAM" id="SSF46689">
    <property type="entry name" value="Homeodomain-like"/>
    <property type="match status" value="1"/>
</dbReference>
<accession>A0A5J4ZY23</accession>
<dbReference type="InterPro" id="IPR050762">
    <property type="entry name" value="HD-ZIP_Homeobox_LZ_Class_II"/>
</dbReference>
<keyword evidence="3" id="KW-0805">Transcription regulation</keyword>
<feature type="DNA-binding region" description="Homeobox" evidence="8">
    <location>
        <begin position="83"/>
        <end position="142"/>
    </location>
</feature>
<dbReference type="Pfam" id="PF02183">
    <property type="entry name" value="HALZ"/>
    <property type="match status" value="1"/>
</dbReference>
<dbReference type="InterPro" id="IPR017970">
    <property type="entry name" value="Homeobox_CS"/>
</dbReference>
<dbReference type="Proteomes" id="UP000325577">
    <property type="component" value="Linkage Group LG4"/>
</dbReference>
<evidence type="ECO:0000256" key="5">
    <source>
        <dbReference type="ARBA" id="ARBA00023155"/>
    </source>
</evidence>
<name>A0A5J4ZY23_9ASTE</name>
<evidence type="ECO:0000256" key="10">
    <source>
        <dbReference type="SAM" id="Coils"/>
    </source>
</evidence>
<dbReference type="GO" id="GO:0005634">
    <property type="term" value="C:nucleus"/>
    <property type="evidence" value="ECO:0007669"/>
    <property type="project" value="UniProtKB-SubCell"/>
</dbReference>
<gene>
    <name evidence="13" type="ORF">F0562_009112</name>
</gene>
<protein>
    <recommendedName>
        <fullName evidence="12">Homeobox domain-containing protein</fullName>
    </recommendedName>
</protein>
<keyword evidence="5 8" id="KW-0371">Homeobox</keyword>
<keyword evidence="10" id="KW-0175">Coiled coil</keyword>
<feature type="compositionally biased region" description="Basic residues" evidence="11">
    <location>
        <begin position="78"/>
        <end position="89"/>
    </location>
</feature>
<evidence type="ECO:0000313" key="14">
    <source>
        <dbReference type="Proteomes" id="UP000325577"/>
    </source>
</evidence>
<keyword evidence="14" id="KW-1185">Reference proteome</keyword>
<evidence type="ECO:0000259" key="12">
    <source>
        <dbReference type="PROSITE" id="PS50071"/>
    </source>
</evidence>
<dbReference type="PROSITE" id="PS50071">
    <property type="entry name" value="HOMEOBOX_2"/>
    <property type="match status" value="1"/>
</dbReference>
<dbReference type="Pfam" id="PF00046">
    <property type="entry name" value="Homeodomain"/>
    <property type="match status" value="1"/>
</dbReference>
<dbReference type="InterPro" id="IPR003106">
    <property type="entry name" value="Leu_zip_homeo"/>
</dbReference>
<feature type="coiled-coil region" evidence="10">
    <location>
        <begin position="133"/>
        <end position="177"/>
    </location>
</feature>
<keyword evidence="4 8" id="KW-0238">DNA-binding</keyword>
<dbReference type="OrthoDB" id="6159439at2759"/>
<dbReference type="SMART" id="SM00340">
    <property type="entry name" value="HALZ"/>
    <property type="match status" value="1"/>
</dbReference>
<evidence type="ECO:0000256" key="11">
    <source>
        <dbReference type="SAM" id="MobiDB-lite"/>
    </source>
</evidence>
<feature type="domain" description="Homeobox" evidence="12">
    <location>
        <begin position="81"/>
        <end position="141"/>
    </location>
</feature>
<evidence type="ECO:0000256" key="1">
    <source>
        <dbReference type="ARBA" id="ARBA00004123"/>
    </source>
</evidence>
<dbReference type="PANTHER" id="PTHR45714:SF34">
    <property type="entry name" value="HOMEOBOX-LEUCINE ZIPPER PROTEIN HAT9"/>
    <property type="match status" value="1"/>
</dbReference>
<sequence>MGDDEEACNTGLGLGLGVGVGVGEYVPKHDRAKKKHVVCLDLSFPLHMKEEAMDAECRAEGSNSKVYEEEEGRQVNNNKKKSNSRKKMRLTKEQSTMLEESFKLHTNLNTPQKQALADRLNLQPRQVEVWFQNRRARTKLKQTEVDCEFLKKRCENLSDENMRLKKELQELRSLKLDQPQFYIQLPKDATLTMCPSCEKNLKSTAAGDAKNAAIIDVVHKAKRTQSGLDGTS</sequence>
<dbReference type="InterPro" id="IPR001356">
    <property type="entry name" value="HD"/>
</dbReference>
<dbReference type="PANTHER" id="PTHR45714">
    <property type="entry name" value="HOMEOBOX-LEUCINE ZIPPER PROTEIN HAT14"/>
    <property type="match status" value="1"/>
</dbReference>
<comment type="similarity">
    <text evidence="2">Belongs to the HD-ZIP homeobox family. Class II subfamily.</text>
</comment>
<dbReference type="AlphaFoldDB" id="A0A5J4ZY23"/>